<keyword evidence="2" id="KW-0862">Zinc</keyword>
<keyword evidence="1" id="KW-0479">Metal-binding</keyword>
<dbReference type="InterPro" id="IPR007219">
    <property type="entry name" value="XnlR_reg_dom"/>
</dbReference>
<evidence type="ECO:0000313" key="9">
    <source>
        <dbReference type="EMBL" id="KAF5661190.1"/>
    </source>
</evidence>
<dbReference type="SMART" id="SM00906">
    <property type="entry name" value="Fungal_trans"/>
    <property type="match status" value="1"/>
</dbReference>
<dbReference type="PANTHER" id="PTHR31313:SF86">
    <property type="entry name" value="ZN(2)-C6 FUNGAL-TYPE DOMAIN-CONTAINING PROTEIN"/>
    <property type="match status" value="1"/>
</dbReference>
<feature type="compositionally biased region" description="Polar residues" evidence="7">
    <location>
        <begin position="1"/>
        <end position="10"/>
    </location>
</feature>
<dbReference type="EMBL" id="JAAGWQ010000182">
    <property type="protein sequence ID" value="KAF5661190.1"/>
    <property type="molecule type" value="Genomic_DNA"/>
</dbReference>
<evidence type="ECO:0000313" key="10">
    <source>
        <dbReference type="Proteomes" id="UP000567885"/>
    </source>
</evidence>
<dbReference type="OrthoDB" id="4161332at2759"/>
<dbReference type="InterPro" id="IPR051615">
    <property type="entry name" value="Transcr_Regulatory_Elem"/>
</dbReference>
<keyword evidence="6" id="KW-0539">Nucleus</keyword>
<keyword evidence="4" id="KW-0238">DNA-binding</keyword>
<protein>
    <submittedName>
        <fullName evidence="9">Nit-4-like protein</fullName>
    </submittedName>
</protein>
<keyword evidence="3" id="KW-0805">Transcription regulation</keyword>
<feature type="region of interest" description="Disordered" evidence="7">
    <location>
        <begin position="95"/>
        <end position="117"/>
    </location>
</feature>
<feature type="domain" description="Xylanolytic transcriptional activator regulatory" evidence="8">
    <location>
        <begin position="265"/>
        <end position="339"/>
    </location>
</feature>
<evidence type="ECO:0000259" key="8">
    <source>
        <dbReference type="SMART" id="SM00906"/>
    </source>
</evidence>
<feature type="region of interest" description="Disordered" evidence="7">
    <location>
        <begin position="42"/>
        <end position="70"/>
    </location>
</feature>
<organism evidence="9 10">
    <name type="scientific">Fusarium heterosporum</name>
    <dbReference type="NCBI Taxonomy" id="42747"/>
    <lineage>
        <taxon>Eukaryota</taxon>
        <taxon>Fungi</taxon>
        <taxon>Dikarya</taxon>
        <taxon>Ascomycota</taxon>
        <taxon>Pezizomycotina</taxon>
        <taxon>Sordariomycetes</taxon>
        <taxon>Hypocreomycetidae</taxon>
        <taxon>Hypocreales</taxon>
        <taxon>Nectriaceae</taxon>
        <taxon>Fusarium</taxon>
        <taxon>Fusarium heterosporum species complex</taxon>
    </lineage>
</organism>
<sequence>MSPDNDNQSRWQKRAYLVAPRSDPQERQRLLLSAVDDEGNVNIQGSEREGSLPQTRGVQVQSHEAPVSTPVISSDDELDITNFISVDDSGRTSIFGPSSALHNPARSETHTQPSVPSTTLENIKNRLIANAALQRHLEYGLTKYSTIASEPSELALHLLNLHWARQHHTFLLTYRPAVMRDLQCSGQYCSTFMLNAIFACCSKFSPRLDVRSDPNDPSSAGHRFFLRCDELLIKDSLLIRPHITTIVGLVLLGSTYNARGETSKGWLYTGYALRMVYDLGLHLDPKTTTESPEDIEIKRRVFWGAFVCDKLQSLYMGRPVAINLHDSKVSREFLDLYEETEPFIPSSLITGSSPNITGAMADVIPMHSVSTFQQLCLLSKIMTTIINRFYVVGATFSNAQNGLAKIEQALQDWRDKLSPELDFQPWSASSGIVQPQTPNIMVLHNLYHSLIILVHRPFISDGHLRSTATSGRSWERCTIAARCITSIALVYRSTYGLKGAPYVLAYTVYVACTIHCLDDLCIANPGVIKPANTIRRLIQSNHLELQSDEVVSFEPDHPSTGLSAMPVPPSIDDWPQVYDNSNTELCMEDIDFSFPLDPLFGWINVPTPSLHGETPPQI</sequence>
<dbReference type="GO" id="GO:0003677">
    <property type="term" value="F:DNA binding"/>
    <property type="evidence" value="ECO:0007669"/>
    <property type="project" value="UniProtKB-KW"/>
</dbReference>
<keyword evidence="5" id="KW-0804">Transcription</keyword>
<gene>
    <name evidence="9" type="ORF">FHETE_8562</name>
</gene>
<evidence type="ECO:0000256" key="1">
    <source>
        <dbReference type="ARBA" id="ARBA00022723"/>
    </source>
</evidence>
<feature type="region of interest" description="Disordered" evidence="7">
    <location>
        <begin position="1"/>
        <end position="25"/>
    </location>
</feature>
<name>A0A8H5WJU1_FUSHE</name>
<evidence type="ECO:0000256" key="4">
    <source>
        <dbReference type="ARBA" id="ARBA00023125"/>
    </source>
</evidence>
<dbReference type="GO" id="GO:0006351">
    <property type="term" value="P:DNA-templated transcription"/>
    <property type="evidence" value="ECO:0007669"/>
    <property type="project" value="InterPro"/>
</dbReference>
<evidence type="ECO:0000256" key="3">
    <source>
        <dbReference type="ARBA" id="ARBA00023015"/>
    </source>
</evidence>
<dbReference type="Proteomes" id="UP000567885">
    <property type="component" value="Unassembled WGS sequence"/>
</dbReference>
<dbReference type="PANTHER" id="PTHR31313">
    <property type="entry name" value="TY1 ENHANCER ACTIVATOR"/>
    <property type="match status" value="1"/>
</dbReference>
<evidence type="ECO:0000256" key="7">
    <source>
        <dbReference type="SAM" id="MobiDB-lite"/>
    </source>
</evidence>
<dbReference type="CDD" id="cd12148">
    <property type="entry name" value="fungal_TF_MHR"/>
    <property type="match status" value="1"/>
</dbReference>
<evidence type="ECO:0000256" key="6">
    <source>
        <dbReference type="ARBA" id="ARBA00023242"/>
    </source>
</evidence>
<proteinExistence type="predicted"/>
<dbReference type="GO" id="GO:0008270">
    <property type="term" value="F:zinc ion binding"/>
    <property type="evidence" value="ECO:0007669"/>
    <property type="project" value="InterPro"/>
</dbReference>
<comment type="caution">
    <text evidence="9">The sequence shown here is derived from an EMBL/GenBank/DDBJ whole genome shotgun (WGS) entry which is preliminary data.</text>
</comment>
<dbReference type="Pfam" id="PF04082">
    <property type="entry name" value="Fungal_trans"/>
    <property type="match status" value="1"/>
</dbReference>
<keyword evidence="10" id="KW-1185">Reference proteome</keyword>
<evidence type="ECO:0000256" key="5">
    <source>
        <dbReference type="ARBA" id="ARBA00023163"/>
    </source>
</evidence>
<dbReference type="AlphaFoldDB" id="A0A8H5WJU1"/>
<feature type="compositionally biased region" description="Polar residues" evidence="7">
    <location>
        <begin position="52"/>
        <end position="62"/>
    </location>
</feature>
<reference evidence="9 10" key="1">
    <citation type="submission" date="2020-05" db="EMBL/GenBank/DDBJ databases">
        <title>Identification and distribution of gene clusters putatively required for synthesis of sphingolipid metabolism inhibitors in phylogenetically diverse species of the filamentous fungus Fusarium.</title>
        <authorList>
            <person name="Kim H.-S."/>
            <person name="Busman M."/>
            <person name="Brown D.W."/>
            <person name="Divon H."/>
            <person name="Uhlig S."/>
            <person name="Proctor R.H."/>
        </authorList>
    </citation>
    <scope>NUCLEOTIDE SEQUENCE [LARGE SCALE GENOMIC DNA]</scope>
    <source>
        <strain evidence="9 10">NRRL 20693</strain>
    </source>
</reference>
<accession>A0A8H5WJU1</accession>
<evidence type="ECO:0000256" key="2">
    <source>
        <dbReference type="ARBA" id="ARBA00022833"/>
    </source>
</evidence>